<dbReference type="OrthoDB" id="446949at2759"/>
<evidence type="ECO:0000256" key="1">
    <source>
        <dbReference type="SAM" id="MobiDB-lite"/>
    </source>
</evidence>
<comment type="caution">
    <text evidence="2">The sequence shown here is derived from an EMBL/GenBank/DDBJ whole genome shotgun (WGS) entry which is preliminary data.</text>
</comment>
<dbReference type="EMBL" id="CAJNIZ010047181">
    <property type="protein sequence ID" value="CAE7763701.1"/>
    <property type="molecule type" value="Genomic_DNA"/>
</dbReference>
<keyword evidence="3" id="KW-1185">Reference proteome</keyword>
<feature type="region of interest" description="Disordered" evidence="1">
    <location>
        <begin position="56"/>
        <end position="76"/>
    </location>
</feature>
<accession>A0A812Y264</accession>
<proteinExistence type="predicted"/>
<dbReference type="AlphaFoldDB" id="A0A812Y264"/>
<dbReference type="Proteomes" id="UP000649617">
    <property type="component" value="Unassembled WGS sequence"/>
</dbReference>
<protein>
    <submittedName>
        <fullName evidence="2">Uncharacterized protein</fullName>
    </submittedName>
</protein>
<sequence>MANREATLQFLKTEFEESQQKLKADFALQEKQMQDQNDLLQDELMTAEIRLREYEDEDIKSLPKGNAEAPTGSVPASHVVPPVAPSGPQMPDPTVIPESFRGLFANIATAPTSVHASGMTTPVSNITGDIGRQQPATRTGQPLPIVNPEQSNKANLETLSALDLLKSGFLKGKPEDDKPKVKEAESIKLPDFPNPETYRSWKAATREAVRAASDQPDEAFLWLLETYNKDITHDKLRDPGKFLTLDTKLLAALTKVAKGELARQILNFKEAEAANLRAVRGRQVLFMFNQHFKTNEEVGSLYSVEDLLKVSLIQDDLGTTIHNWDSVIAGMSHMPDETTLRDILLRQIRKSQRLKFDLDKYERAKEGTSEHSYEFLVQSIRDLLARERIRKNRDRIAKSHGDKYGVSVASKAKAKEPRVDDTTVPWIGKTIFYIKDECTAKVTFKAKPQVIEVEATCSGLGRKRTTKPRTFAVCYSDSEFGPKADKRDSKFAIQNAKTLEGV</sequence>
<evidence type="ECO:0000313" key="2">
    <source>
        <dbReference type="EMBL" id="CAE7763701.1"/>
    </source>
</evidence>
<organism evidence="2 3">
    <name type="scientific">Symbiodinium pilosum</name>
    <name type="common">Dinoflagellate</name>
    <dbReference type="NCBI Taxonomy" id="2952"/>
    <lineage>
        <taxon>Eukaryota</taxon>
        <taxon>Sar</taxon>
        <taxon>Alveolata</taxon>
        <taxon>Dinophyceae</taxon>
        <taxon>Suessiales</taxon>
        <taxon>Symbiodiniaceae</taxon>
        <taxon>Symbiodinium</taxon>
    </lineage>
</organism>
<evidence type="ECO:0000313" key="3">
    <source>
        <dbReference type="Proteomes" id="UP000649617"/>
    </source>
</evidence>
<gene>
    <name evidence="2" type="ORF">SPIL2461_LOCUS22337</name>
</gene>
<reference evidence="2" key="1">
    <citation type="submission" date="2021-02" db="EMBL/GenBank/DDBJ databases">
        <authorList>
            <person name="Dougan E. K."/>
            <person name="Rhodes N."/>
            <person name="Thang M."/>
            <person name="Chan C."/>
        </authorList>
    </citation>
    <scope>NUCLEOTIDE SEQUENCE</scope>
</reference>
<name>A0A812Y264_SYMPI</name>